<dbReference type="InterPro" id="IPR020635">
    <property type="entry name" value="Tyr_kinase_cat_dom"/>
</dbReference>
<keyword evidence="17" id="KW-0325">Glycoprotein</keyword>
<dbReference type="GO" id="GO:0005886">
    <property type="term" value="C:plasma membrane"/>
    <property type="evidence" value="ECO:0007669"/>
    <property type="project" value="UniProtKB-SubCell"/>
</dbReference>
<keyword evidence="12 24" id="KW-1133">Transmembrane helix</keyword>
<keyword evidence="28" id="KW-1185">Reference proteome</keyword>
<dbReference type="SMART" id="SM00409">
    <property type="entry name" value="IG"/>
    <property type="match status" value="2"/>
</dbReference>
<dbReference type="InterPro" id="IPR008266">
    <property type="entry name" value="Tyr_kinase_AS"/>
</dbReference>
<evidence type="ECO:0000256" key="18">
    <source>
        <dbReference type="ARBA" id="ARBA00023319"/>
    </source>
</evidence>
<dbReference type="Pfam" id="PF07714">
    <property type="entry name" value="PK_Tyr_Ser-Thr"/>
    <property type="match status" value="1"/>
</dbReference>
<evidence type="ECO:0000256" key="24">
    <source>
        <dbReference type="SAM" id="Phobius"/>
    </source>
</evidence>
<dbReference type="Proteomes" id="UP000727407">
    <property type="component" value="Unassembled WGS sequence"/>
</dbReference>
<feature type="binding site" evidence="22">
    <location>
        <position position="550"/>
    </location>
    <ligand>
        <name>Mg(2+)</name>
        <dbReference type="ChEBI" id="CHEBI:18420"/>
    </ligand>
</feature>
<keyword evidence="15" id="KW-1015">Disulfide bond</keyword>
<dbReference type="GO" id="GO:0030168">
    <property type="term" value="P:platelet activation"/>
    <property type="evidence" value="ECO:0007669"/>
    <property type="project" value="TreeGrafter"/>
</dbReference>
<dbReference type="SUPFAM" id="SSF48726">
    <property type="entry name" value="Immunoglobulin"/>
    <property type="match status" value="2"/>
</dbReference>
<dbReference type="InterPro" id="IPR000719">
    <property type="entry name" value="Prot_kinase_dom"/>
</dbReference>
<dbReference type="InterPro" id="IPR036116">
    <property type="entry name" value="FN3_sf"/>
</dbReference>
<dbReference type="GO" id="GO:0043235">
    <property type="term" value="C:receptor complex"/>
    <property type="evidence" value="ECO:0007669"/>
    <property type="project" value="TreeGrafter"/>
</dbReference>
<evidence type="ECO:0000313" key="28">
    <source>
        <dbReference type="Proteomes" id="UP000727407"/>
    </source>
</evidence>
<evidence type="ECO:0000256" key="15">
    <source>
        <dbReference type="ARBA" id="ARBA00023157"/>
    </source>
</evidence>
<dbReference type="GO" id="GO:0007169">
    <property type="term" value="P:cell surface receptor protein tyrosine kinase signaling pathway"/>
    <property type="evidence" value="ECO:0007669"/>
    <property type="project" value="TreeGrafter"/>
</dbReference>
<dbReference type="GO" id="GO:0007399">
    <property type="term" value="P:nervous system development"/>
    <property type="evidence" value="ECO:0007669"/>
    <property type="project" value="TreeGrafter"/>
</dbReference>
<dbReference type="InterPro" id="IPR001245">
    <property type="entry name" value="Ser-Thr/Tyr_kinase_cat_dom"/>
</dbReference>
<dbReference type="PANTHER" id="PTHR24416:SF323">
    <property type="entry name" value="TYROSINE-PROTEIN KINASE RECEPTOR UFO"/>
    <property type="match status" value="1"/>
</dbReference>
<gene>
    <name evidence="27" type="primary">axl</name>
    <name evidence="27" type="ORF">DAT39_011774</name>
</gene>
<dbReference type="InterPro" id="IPR003599">
    <property type="entry name" value="Ig_sub"/>
</dbReference>
<dbReference type="InterPro" id="IPR050122">
    <property type="entry name" value="RTK"/>
</dbReference>
<evidence type="ECO:0000256" key="13">
    <source>
        <dbReference type="ARBA" id="ARBA00023136"/>
    </source>
</evidence>
<keyword evidence="10 27" id="KW-0418">Kinase</keyword>
<evidence type="ECO:0000256" key="3">
    <source>
        <dbReference type="ARBA" id="ARBA00011902"/>
    </source>
</evidence>
<dbReference type="Gene3D" id="1.10.510.10">
    <property type="entry name" value="Transferase(Phosphotransferase) domain 1"/>
    <property type="match status" value="1"/>
</dbReference>
<evidence type="ECO:0000256" key="2">
    <source>
        <dbReference type="ARBA" id="ARBA00006692"/>
    </source>
</evidence>
<keyword evidence="4" id="KW-1003">Cell membrane</keyword>
<evidence type="ECO:0000256" key="21">
    <source>
        <dbReference type="PIRSR" id="PIRSR000615-2"/>
    </source>
</evidence>
<keyword evidence="6" id="KW-0808">Transferase</keyword>
<keyword evidence="7 24" id="KW-0812">Transmembrane</keyword>
<dbReference type="InterPro" id="IPR003598">
    <property type="entry name" value="Ig_sub2"/>
</dbReference>
<dbReference type="SMART" id="SM00219">
    <property type="entry name" value="TyrKc"/>
    <property type="match status" value="1"/>
</dbReference>
<evidence type="ECO:0000259" key="26">
    <source>
        <dbReference type="PROSITE" id="PS50835"/>
    </source>
</evidence>
<dbReference type="Gene3D" id="2.60.40.10">
    <property type="entry name" value="Immunoglobulins"/>
    <property type="match status" value="3"/>
</dbReference>
<keyword evidence="14" id="KW-0829">Tyrosine-protein kinase</keyword>
<dbReference type="InterPro" id="IPR013783">
    <property type="entry name" value="Ig-like_fold"/>
</dbReference>
<evidence type="ECO:0000256" key="12">
    <source>
        <dbReference type="ARBA" id="ARBA00022989"/>
    </source>
</evidence>
<dbReference type="PROSITE" id="PS50011">
    <property type="entry name" value="PROTEIN_KINASE_DOM"/>
    <property type="match status" value="1"/>
</dbReference>
<evidence type="ECO:0000256" key="8">
    <source>
        <dbReference type="ARBA" id="ARBA00022737"/>
    </source>
</evidence>
<dbReference type="Pfam" id="PF07679">
    <property type="entry name" value="I-set"/>
    <property type="match status" value="1"/>
</dbReference>
<dbReference type="InterPro" id="IPR013098">
    <property type="entry name" value="Ig_I-set"/>
</dbReference>
<feature type="domain" description="Ig-like" evidence="26">
    <location>
        <begin position="135"/>
        <end position="220"/>
    </location>
</feature>
<dbReference type="Pfam" id="PF13927">
    <property type="entry name" value="Ig_3"/>
    <property type="match status" value="1"/>
</dbReference>
<dbReference type="FunFam" id="2.60.40.10:FF:000662">
    <property type="entry name" value="Tyrosine-protein kinase receptor UFO"/>
    <property type="match status" value="1"/>
</dbReference>
<dbReference type="FunFam" id="3.30.200.20:FF:000509">
    <property type="entry name" value="Tyrosine-protein kinase receptor UFO"/>
    <property type="match status" value="1"/>
</dbReference>
<dbReference type="InterPro" id="IPR007110">
    <property type="entry name" value="Ig-like_dom"/>
</dbReference>
<protein>
    <recommendedName>
        <fullName evidence="3">receptor protein-tyrosine kinase</fullName>
        <ecNumber evidence="3">2.7.10.1</ecNumber>
    </recommendedName>
</protein>
<feature type="binding site" evidence="21">
    <location>
        <position position="549"/>
    </location>
    <ligand>
        <name>ATP</name>
        <dbReference type="ChEBI" id="CHEBI:30616"/>
    </ligand>
</feature>
<evidence type="ECO:0000313" key="27">
    <source>
        <dbReference type="EMBL" id="KAF5898513.1"/>
    </source>
</evidence>
<feature type="non-terminal residue" evidence="27">
    <location>
        <position position="650"/>
    </location>
</feature>
<evidence type="ECO:0000256" key="17">
    <source>
        <dbReference type="ARBA" id="ARBA00023180"/>
    </source>
</evidence>
<dbReference type="FunFam" id="1.10.510.10:FF:000089">
    <property type="entry name" value="Tyrosine-protein kinase receptor TYRO3"/>
    <property type="match status" value="1"/>
</dbReference>
<name>A0A8J4U2W1_CLAMG</name>
<comment type="catalytic activity">
    <reaction evidence="19">
        <text>L-tyrosyl-[protein] + ATP = O-phospho-L-tyrosyl-[protein] + ADP + H(+)</text>
        <dbReference type="Rhea" id="RHEA:10596"/>
        <dbReference type="Rhea" id="RHEA-COMP:10136"/>
        <dbReference type="Rhea" id="RHEA-COMP:20101"/>
        <dbReference type="ChEBI" id="CHEBI:15378"/>
        <dbReference type="ChEBI" id="CHEBI:30616"/>
        <dbReference type="ChEBI" id="CHEBI:46858"/>
        <dbReference type="ChEBI" id="CHEBI:61978"/>
        <dbReference type="ChEBI" id="CHEBI:456216"/>
        <dbReference type="EC" id="2.7.10.1"/>
    </reaction>
</comment>
<reference evidence="27" key="1">
    <citation type="submission" date="2020-07" db="EMBL/GenBank/DDBJ databases">
        <title>Clarias magur genome sequencing, assembly and annotation.</title>
        <authorList>
            <person name="Kushwaha B."/>
            <person name="Kumar R."/>
            <person name="Das P."/>
            <person name="Joshi C.G."/>
            <person name="Kumar D."/>
            <person name="Nagpure N.S."/>
            <person name="Pandey M."/>
            <person name="Agarwal S."/>
            <person name="Srivastava S."/>
            <person name="Singh M."/>
            <person name="Sahoo L."/>
            <person name="Jayasankar P."/>
            <person name="Meher P.K."/>
            <person name="Koringa P.G."/>
            <person name="Iquebal M.A."/>
            <person name="Das S.P."/>
            <person name="Bit A."/>
            <person name="Patnaik S."/>
            <person name="Patel N."/>
            <person name="Shah T.M."/>
            <person name="Hinsu A."/>
            <person name="Jena J.K."/>
        </authorList>
    </citation>
    <scope>NUCLEOTIDE SEQUENCE</scope>
    <source>
        <strain evidence="27">CIFAMagur01</strain>
        <tissue evidence="27">Testis</tissue>
    </source>
</reference>
<dbReference type="PANTHER" id="PTHR24416">
    <property type="entry name" value="TYROSINE-PROTEIN KINASE RECEPTOR"/>
    <property type="match status" value="1"/>
</dbReference>
<feature type="binding site" evidence="22">
    <location>
        <position position="563"/>
    </location>
    <ligand>
        <name>Mg(2+)</name>
        <dbReference type="ChEBI" id="CHEBI:18420"/>
    </ligand>
</feature>
<evidence type="ECO:0000256" key="19">
    <source>
        <dbReference type="ARBA" id="ARBA00051243"/>
    </source>
</evidence>
<keyword evidence="5" id="KW-0597">Phosphoprotein</keyword>
<evidence type="ECO:0000256" key="14">
    <source>
        <dbReference type="ARBA" id="ARBA00023137"/>
    </source>
</evidence>
<dbReference type="PRINTS" id="PR00109">
    <property type="entry name" value="TYRKINASE"/>
</dbReference>
<evidence type="ECO:0000256" key="9">
    <source>
        <dbReference type="ARBA" id="ARBA00022741"/>
    </source>
</evidence>
<evidence type="ECO:0000256" key="7">
    <source>
        <dbReference type="ARBA" id="ARBA00022692"/>
    </source>
</evidence>
<dbReference type="PROSITE" id="PS00107">
    <property type="entry name" value="PROTEIN_KINASE_ATP"/>
    <property type="match status" value="1"/>
</dbReference>
<dbReference type="Gene3D" id="3.30.200.20">
    <property type="entry name" value="Phosphorylase Kinase, domain 1"/>
    <property type="match status" value="1"/>
</dbReference>
<dbReference type="AlphaFoldDB" id="A0A8J4U2W1"/>
<evidence type="ECO:0000256" key="23">
    <source>
        <dbReference type="PROSITE-ProRule" id="PRU10141"/>
    </source>
</evidence>
<dbReference type="GO" id="GO:0001779">
    <property type="term" value="P:natural killer cell differentiation"/>
    <property type="evidence" value="ECO:0007669"/>
    <property type="project" value="TreeGrafter"/>
</dbReference>
<dbReference type="SMART" id="SM00060">
    <property type="entry name" value="FN3"/>
    <property type="match status" value="1"/>
</dbReference>
<evidence type="ECO:0000256" key="16">
    <source>
        <dbReference type="ARBA" id="ARBA00023170"/>
    </source>
</evidence>
<dbReference type="InterPro" id="IPR011009">
    <property type="entry name" value="Kinase-like_dom_sf"/>
</dbReference>
<keyword evidence="9 21" id="KW-0547">Nucleotide-binding</keyword>
<evidence type="ECO:0000256" key="6">
    <source>
        <dbReference type="ARBA" id="ARBA00022679"/>
    </source>
</evidence>
<evidence type="ECO:0000256" key="11">
    <source>
        <dbReference type="ARBA" id="ARBA00022840"/>
    </source>
</evidence>
<keyword evidence="22" id="KW-0460">Magnesium</keyword>
<evidence type="ECO:0000256" key="20">
    <source>
        <dbReference type="PIRSR" id="PIRSR000615-1"/>
    </source>
</evidence>
<feature type="domain" description="Protein kinase" evidence="25">
    <location>
        <begin position="409"/>
        <end position="650"/>
    </location>
</feature>
<keyword evidence="16 27" id="KW-0675">Receptor</keyword>
<dbReference type="InterPro" id="IPR036179">
    <property type="entry name" value="Ig-like_dom_sf"/>
</dbReference>
<organism evidence="27 28">
    <name type="scientific">Clarias magur</name>
    <name type="common">Asian catfish</name>
    <name type="synonym">Macropteronotus magur</name>
    <dbReference type="NCBI Taxonomy" id="1594786"/>
    <lineage>
        <taxon>Eukaryota</taxon>
        <taxon>Metazoa</taxon>
        <taxon>Chordata</taxon>
        <taxon>Craniata</taxon>
        <taxon>Vertebrata</taxon>
        <taxon>Euteleostomi</taxon>
        <taxon>Actinopterygii</taxon>
        <taxon>Neopterygii</taxon>
        <taxon>Teleostei</taxon>
        <taxon>Ostariophysi</taxon>
        <taxon>Siluriformes</taxon>
        <taxon>Clariidae</taxon>
        <taxon>Clarias</taxon>
    </lineage>
</organism>
<dbReference type="GO" id="GO:0051897">
    <property type="term" value="P:positive regulation of phosphatidylinositol 3-kinase/protein kinase B signal transduction"/>
    <property type="evidence" value="ECO:0007669"/>
    <property type="project" value="TreeGrafter"/>
</dbReference>
<dbReference type="PROSITE" id="PS50835">
    <property type="entry name" value="IG_LIKE"/>
    <property type="match status" value="2"/>
</dbReference>
<keyword evidence="22" id="KW-0479">Metal-binding</keyword>
<keyword evidence="13 24" id="KW-0472">Membrane</keyword>
<evidence type="ECO:0000256" key="10">
    <source>
        <dbReference type="ARBA" id="ARBA00022777"/>
    </source>
</evidence>
<keyword evidence="11 21" id="KW-0067">ATP-binding</keyword>
<dbReference type="PIRSF" id="PIRSF000615">
    <property type="entry name" value="TyrPK_CSF1-R"/>
    <property type="match status" value="1"/>
</dbReference>
<dbReference type="SUPFAM" id="SSF56112">
    <property type="entry name" value="Protein kinase-like (PK-like)"/>
    <property type="match status" value="1"/>
</dbReference>
<evidence type="ECO:0000256" key="1">
    <source>
        <dbReference type="ARBA" id="ARBA00004251"/>
    </source>
</evidence>
<accession>A0A8J4U2W1</accession>
<dbReference type="InterPro" id="IPR003961">
    <property type="entry name" value="FN3_dom"/>
</dbReference>
<dbReference type="PROSITE" id="PS00109">
    <property type="entry name" value="PROTEIN_KINASE_TYR"/>
    <property type="match status" value="1"/>
</dbReference>
<dbReference type="GO" id="GO:0046872">
    <property type="term" value="F:metal ion binding"/>
    <property type="evidence" value="ECO:0007669"/>
    <property type="project" value="UniProtKB-KW"/>
</dbReference>
<dbReference type="GO" id="GO:0005524">
    <property type="term" value="F:ATP binding"/>
    <property type="evidence" value="ECO:0007669"/>
    <property type="project" value="UniProtKB-UniRule"/>
</dbReference>
<dbReference type="EC" id="2.7.10.1" evidence="3"/>
<dbReference type="CDD" id="cd00063">
    <property type="entry name" value="FN3"/>
    <property type="match status" value="1"/>
</dbReference>
<feature type="binding site" evidence="23">
    <location>
        <position position="440"/>
    </location>
    <ligand>
        <name>ATP</name>
        <dbReference type="ChEBI" id="CHEBI:30616"/>
    </ligand>
</feature>
<comment type="subcellular location">
    <subcellularLocation>
        <location evidence="1">Cell membrane</location>
        <topology evidence="1">Single-pass type I membrane protein</topology>
    </subcellularLocation>
</comment>
<dbReference type="GO" id="GO:0016477">
    <property type="term" value="P:cell migration"/>
    <property type="evidence" value="ECO:0007669"/>
    <property type="project" value="TreeGrafter"/>
</dbReference>
<sequence length="650" mass="72765">MDFYKLSLLFVGFVAVLHIKSFAVVSGLQFKHSPENITSSLGKPVEMQCVLMMEEGDEEYEGPPDVLWFKEGQPLEFSDTNQVQMPFDDDTWLVISTLRIANVQLSDMGAYHCSVIVEDEETVSMEGHLQLEGLPHFSVEPVHMSVVANVNLSLQCVAHGPPEPVHIIWLQDGAPLNTLEDPIALSPSRLDLTGLNKTSSFSCEAHNRKGVASSSSGVITVLPSQPQDVKAVEITNSSIRLSWSPGFAGIYTINLCTVQVALDIGLLNELSVNASLPNITFRLRAYTRAGYGPWTQMHTLSLIPADVSRSTGQPSSSVLSWHWWYVVMAVAVAIGLAVLMAIYMAKLRRKETRFGEAFEPMMESGELVVRYRARRTYSRRTNEATLNSLGISDELKQKLQDVMVDRHKLTLGKTLGEGEFGSVMEGLLTQEDSVLKVAVKTMKIAICTRTEMEDFLREAACMKEFDHQNVMRLLGVCLQTVESEGFPSPVVILPYMKHGDLHSYLLYSRLGDSPVYLPSQMLVKFMTDIARGMEYLSSKNFIHRDLAARNCMLNENMNVCVADFGLSKKIYNGDYYRQGRISKMPVKWIAIESLADRVYTTKSDVWSFGVTMWEIATRGQTPYPGVENSEIYDYLRQGNRLKQPPDCLDS</sequence>
<dbReference type="SMART" id="SM00408">
    <property type="entry name" value="IGc2"/>
    <property type="match status" value="2"/>
</dbReference>
<evidence type="ECO:0000256" key="5">
    <source>
        <dbReference type="ARBA" id="ARBA00022553"/>
    </source>
</evidence>
<dbReference type="EMBL" id="QNUK01000197">
    <property type="protein sequence ID" value="KAF5898513.1"/>
    <property type="molecule type" value="Genomic_DNA"/>
</dbReference>
<proteinExistence type="inferred from homology"/>
<evidence type="ECO:0000256" key="4">
    <source>
        <dbReference type="ARBA" id="ARBA00022475"/>
    </source>
</evidence>
<feature type="active site" description="Proton acceptor" evidence="20">
    <location>
        <position position="545"/>
    </location>
</feature>
<dbReference type="GO" id="GO:0006909">
    <property type="term" value="P:phagocytosis"/>
    <property type="evidence" value="ECO:0007669"/>
    <property type="project" value="TreeGrafter"/>
</dbReference>
<keyword evidence="18" id="KW-0393">Immunoglobulin domain</keyword>
<evidence type="ECO:0000256" key="22">
    <source>
        <dbReference type="PIRSR" id="PIRSR000615-3"/>
    </source>
</evidence>
<feature type="transmembrane region" description="Helical" evidence="24">
    <location>
        <begin position="323"/>
        <end position="345"/>
    </location>
</feature>
<evidence type="ECO:0000259" key="25">
    <source>
        <dbReference type="PROSITE" id="PS50011"/>
    </source>
</evidence>
<dbReference type="InterPro" id="IPR017441">
    <property type="entry name" value="Protein_kinase_ATP_BS"/>
</dbReference>
<comment type="caution">
    <text evidence="27">The sequence shown here is derived from an EMBL/GenBank/DDBJ whole genome shotgun (WGS) entry which is preliminary data.</text>
</comment>
<dbReference type="SUPFAM" id="SSF49265">
    <property type="entry name" value="Fibronectin type III"/>
    <property type="match status" value="1"/>
</dbReference>
<dbReference type="OrthoDB" id="4062651at2759"/>
<keyword evidence="8" id="KW-0677">Repeat</keyword>
<comment type="similarity">
    <text evidence="2">Belongs to the protein kinase superfamily. CAMK Ser/Thr protein kinase family.</text>
</comment>
<dbReference type="GO" id="GO:0004714">
    <property type="term" value="F:transmembrane receptor protein tyrosine kinase activity"/>
    <property type="evidence" value="ECO:0007669"/>
    <property type="project" value="UniProtKB-EC"/>
</dbReference>
<feature type="domain" description="Ig-like" evidence="26">
    <location>
        <begin position="20"/>
        <end position="124"/>
    </location>
</feature>
<dbReference type="GO" id="GO:0043066">
    <property type="term" value="P:negative regulation of apoptotic process"/>
    <property type="evidence" value="ECO:0007669"/>
    <property type="project" value="TreeGrafter"/>
</dbReference>